<evidence type="ECO:0000256" key="7">
    <source>
        <dbReference type="ARBA" id="ARBA00022692"/>
    </source>
</evidence>
<dbReference type="InterPro" id="IPR027451">
    <property type="entry name" value="EmbABC_dom1"/>
</dbReference>
<organism evidence="16 17">
    <name type="scientific">Saccharopolyspora taberi</name>
    <dbReference type="NCBI Taxonomy" id="60895"/>
    <lineage>
        <taxon>Bacteria</taxon>
        <taxon>Bacillati</taxon>
        <taxon>Actinomycetota</taxon>
        <taxon>Actinomycetes</taxon>
        <taxon>Pseudonocardiales</taxon>
        <taxon>Pseudonocardiaceae</taxon>
        <taxon>Saccharopolyspora</taxon>
    </lineage>
</organism>
<evidence type="ECO:0000256" key="5">
    <source>
        <dbReference type="ARBA" id="ARBA00022676"/>
    </source>
</evidence>
<dbReference type="Pfam" id="PF14896">
    <property type="entry name" value="Arabino_trans_C"/>
    <property type="match status" value="1"/>
</dbReference>
<accession>A0ABN3VP10</accession>
<evidence type="ECO:0000256" key="3">
    <source>
        <dbReference type="ARBA" id="ARBA00008195"/>
    </source>
</evidence>
<evidence type="ECO:0000313" key="16">
    <source>
        <dbReference type="EMBL" id="GAA2820252.1"/>
    </source>
</evidence>
<feature type="domain" description="Arabinosyltransferas concanavalin like" evidence="15">
    <location>
        <begin position="46"/>
        <end position="184"/>
    </location>
</feature>
<keyword evidence="8 12" id="KW-1133">Transmembrane helix</keyword>
<name>A0ABN3VP10_9PSEU</name>
<comment type="subcellular location">
    <subcellularLocation>
        <location evidence="2">Cell membrane</location>
        <topology evidence="2">Multi-pass membrane protein</topology>
    </subcellularLocation>
</comment>
<feature type="transmembrane region" description="Helical" evidence="12">
    <location>
        <begin position="350"/>
        <end position="370"/>
    </location>
</feature>
<evidence type="ECO:0000256" key="12">
    <source>
        <dbReference type="SAM" id="Phobius"/>
    </source>
</evidence>
<feature type="transmembrane region" description="Helical" evidence="12">
    <location>
        <begin position="664"/>
        <end position="687"/>
    </location>
</feature>
<protein>
    <submittedName>
        <fullName evidence="16">Arabinosyltransferase domain-containing protein</fullName>
    </submittedName>
</protein>
<feature type="transmembrane region" description="Helical" evidence="12">
    <location>
        <begin position="441"/>
        <end position="457"/>
    </location>
</feature>
<sequence>MAAEVPEPAPARRSLRVLAAAVGILVGIAALVAAIAVPLAPVDAREVTVTWPKAGEAPSSTLAFFVPYQPREVQVDVPCSVVKAGQRLGRTATLVSSRLPGQPTEGFAVTTASGTAAVLVGGREALRAPIRGDCAASLHSDAAGSTASIGDRTVVLPGVRVQDIVAFATDLRPEQAEGMHVSAKAANPFESEPSSAKTALIGVQLGLVVLAFGVLALRTHRFRVEQLSVRVPDFPDARPAPEGRGLGLVDLVVWVVLGGWWLLGPNTPDDSFAATTVRNGLETGDIGNYYRWENASEAPFTLAQHLLEPFALLGTNPLAMRLPSVIAAVLTWLLLSRGVLSGVIPLHSRLFRVRALAALGFLVWWLPFGLGVRPEPFLALGIAASLACVAQAVHRQSLGLLGLGALAAGLSMAVNPMGITAVAPFVVLAPRIVRFVRIPDLALLAGIGSAGLVAMFADQSLAGAREATRMHGYYGPNVPWYMEIQRYEYLLGFSLQGDVARRTPVLLTLVVLVFSALLLSRGARWLPGMRTAGVPAACLALSLALMWLTPSKWTHYFGALAAVGAATLTAGVVLIAVSAKQWARERNVLLMGVLCTALALVAAPLAFAGKNNWFLHSHYGVPWGEEPVRPLNNPALWLFLAASLLGAAVLLGRLRRAPAARRTLILMPAVICVAAVAATAVIVPYSFVVAPFRQAGSYSVGGQNLASLTDNSCGIVDHVVVTPDAPGGAMKTSGSDPEKDGFRRDGGYPSSPPRTPAWGSAADGPVSTGSLTTGWFALPELPRNRELAVDVAGRSGDGNRIALEFAAGGEVVGERVLDDTGYDADEVPAYPQDHVIEDEPQDNESWRSVSVPVAEIPPGADQVRIRAVDATTDDGGWLGVTAPRVREVIPLKTYLRGRAPVLVDWSMTWSAPCLDRMPAVGGGLAEPPAVLVNPPNALGFGGTAAYERVIGGSFAGVREIGRRTEVPTRLLGVVDQPQYAEWGHLIEVDYPLPGNGFDVRSVPVSRWGWRGE</sequence>
<dbReference type="RefSeq" id="WP_344686154.1">
    <property type="nucleotide sequence ID" value="NZ_BAAAUX010000040.1"/>
</dbReference>
<keyword evidence="4" id="KW-1003">Cell membrane</keyword>
<feature type="domain" description="Arabinofuranosyltransferase central" evidence="13">
    <location>
        <begin position="204"/>
        <end position="649"/>
    </location>
</feature>
<keyword evidence="7 12" id="KW-0812">Transmembrane</keyword>
<evidence type="ECO:0000259" key="13">
    <source>
        <dbReference type="Pfam" id="PF04602"/>
    </source>
</evidence>
<evidence type="ECO:0000256" key="4">
    <source>
        <dbReference type="ARBA" id="ARBA00022475"/>
    </source>
</evidence>
<evidence type="ECO:0000259" key="15">
    <source>
        <dbReference type="Pfam" id="PF17689"/>
    </source>
</evidence>
<feature type="transmembrane region" description="Helical" evidence="12">
    <location>
        <begin position="400"/>
        <end position="429"/>
    </location>
</feature>
<evidence type="ECO:0000256" key="1">
    <source>
        <dbReference type="ARBA" id="ARBA00003001"/>
    </source>
</evidence>
<keyword evidence="10" id="KW-0961">Cell wall biogenesis/degradation</keyword>
<dbReference type="Gene3D" id="2.60.120.610">
    <property type="entry name" value="arabinofuranosyltransferase like domain"/>
    <property type="match status" value="1"/>
</dbReference>
<feature type="transmembrane region" description="Helical" evidence="12">
    <location>
        <begin position="199"/>
        <end position="217"/>
    </location>
</feature>
<keyword evidence="6" id="KW-0808">Transferase</keyword>
<dbReference type="Pfam" id="PF17689">
    <property type="entry name" value="Arabino_trans_N"/>
    <property type="match status" value="1"/>
</dbReference>
<keyword evidence="9 12" id="KW-0472">Membrane</keyword>
<feature type="transmembrane region" description="Helical" evidence="12">
    <location>
        <begin position="325"/>
        <end position="344"/>
    </location>
</feature>
<evidence type="ECO:0000256" key="11">
    <source>
        <dbReference type="SAM" id="MobiDB-lite"/>
    </source>
</evidence>
<evidence type="ECO:0000313" key="17">
    <source>
        <dbReference type="Proteomes" id="UP001500979"/>
    </source>
</evidence>
<feature type="compositionally biased region" description="Basic and acidic residues" evidence="11">
    <location>
        <begin position="736"/>
        <end position="746"/>
    </location>
</feature>
<dbReference type="InterPro" id="IPR042486">
    <property type="entry name" value="Arabino_trans_C_2"/>
</dbReference>
<dbReference type="InterPro" id="IPR032731">
    <property type="entry name" value="Arabino_trans_C"/>
</dbReference>
<dbReference type="EMBL" id="BAAAUX010000040">
    <property type="protein sequence ID" value="GAA2820252.1"/>
    <property type="molecule type" value="Genomic_DNA"/>
</dbReference>
<dbReference type="InterPro" id="IPR007680">
    <property type="entry name" value="Arabino_trans_central"/>
</dbReference>
<keyword evidence="17" id="KW-1185">Reference proteome</keyword>
<evidence type="ECO:0000256" key="8">
    <source>
        <dbReference type="ARBA" id="ARBA00022989"/>
    </source>
</evidence>
<feature type="transmembrane region" description="Helical" evidence="12">
    <location>
        <begin position="635"/>
        <end position="652"/>
    </location>
</feature>
<feature type="transmembrane region" description="Helical" evidence="12">
    <location>
        <begin position="531"/>
        <end position="549"/>
    </location>
</feature>
<evidence type="ECO:0000256" key="6">
    <source>
        <dbReference type="ARBA" id="ARBA00022679"/>
    </source>
</evidence>
<feature type="transmembrane region" description="Helical" evidence="12">
    <location>
        <begin position="17"/>
        <end position="40"/>
    </location>
</feature>
<dbReference type="Gene3D" id="2.60.120.940">
    <property type="entry name" value="EmbC, C-terminal domain, subdomain 2"/>
    <property type="match status" value="1"/>
</dbReference>
<evidence type="ECO:0000256" key="9">
    <source>
        <dbReference type="ARBA" id="ARBA00023136"/>
    </source>
</evidence>
<comment type="caution">
    <text evidence="16">The sequence shown here is derived from an EMBL/GenBank/DDBJ whole genome shotgun (WGS) entry which is preliminary data.</text>
</comment>
<feature type="transmembrane region" description="Helical" evidence="12">
    <location>
        <begin position="555"/>
        <end position="576"/>
    </location>
</feature>
<feature type="transmembrane region" description="Helical" evidence="12">
    <location>
        <begin position="588"/>
        <end position="607"/>
    </location>
</feature>
<evidence type="ECO:0000256" key="10">
    <source>
        <dbReference type="ARBA" id="ARBA00023316"/>
    </source>
</evidence>
<comment type="function">
    <text evidence="1">Arabinosyl transferase responsible for the polymerization of arabinose into the arabinan of arabinogalactan.</text>
</comment>
<comment type="similarity">
    <text evidence="3">Belongs to the emb family.</text>
</comment>
<gene>
    <name evidence="16" type="ORF">GCM10010470_64440</name>
</gene>
<reference evidence="16 17" key="1">
    <citation type="journal article" date="2019" name="Int. J. Syst. Evol. Microbiol.">
        <title>The Global Catalogue of Microorganisms (GCM) 10K type strain sequencing project: providing services to taxonomists for standard genome sequencing and annotation.</title>
        <authorList>
            <consortium name="The Broad Institute Genomics Platform"/>
            <consortium name="The Broad Institute Genome Sequencing Center for Infectious Disease"/>
            <person name="Wu L."/>
            <person name="Ma J."/>
        </authorList>
    </citation>
    <scope>NUCLEOTIDE SEQUENCE [LARGE SCALE GENOMIC DNA]</scope>
    <source>
        <strain evidence="16 17">JCM 9383</strain>
    </source>
</reference>
<feature type="domain" description="Arabinosyltransferase C-terminal" evidence="14">
    <location>
        <begin position="752"/>
        <end position="986"/>
    </location>
</feature>
<evidence type="ECO:0000259" key="14">
    <source>
        <dbReference type="Pfam" id="PF14896"/>
    </source>
</evidence>
<evidence type="ECO:0000256" key="2">
    <source>
        <dbReference type="ARBA" id="ARBA00004651"/>
    </source>
</evidence>
<feature type="region of interest" description="Disordered" evidence="11">
    <location>
        <begin position="724"/>
        <end position="765"/>
    </location>
</feature>
<proteinExistence type="inferred from homology"/>
<dbReference type="Proteomes" id="UP001500979">
    <property type="component" value="Unassembled WGS sequence"/>
</dbReference>
<dbReference type="Pfam" id="PF04602">
    <property type="entry name" value="Arabinose_trans"/>
    <property type="match status" value="1"/>
</dbReference>
<feature type="transmembrane region" description="Helical" evidence="12">
    <location>
        <begin position="499"/>
        <end position="519"/>
    </location>
</feature>
<dbReference type="InterPro" id="IPR040920">
    <property type="entry name" value="Arabino_trans_N"/>
</dbReference>
<keyword evidence="5" id="KW-0328">Glycosyltransferase</keyword>